<proteinExistence type="predicted"/>
<feature type="domain" description="PGG" evidence="10">
    <location>
        <begin position="290"/>
        <end position="327"/>
    </location>
</feature>
<comment type="caution">
    <text evidence="11">The sequence shown here is derived from an EMBL/GenBank/DDBJ whole genome shotgun (WGS) entry which is preliminary data.</text>
</comment>
<evidence type="ECO:0000259" key="10">
    <source>
        <dbReference type="Pfam" id="PF13962"/>
    </source>
</evidence>
<dbReference type="AlphaFoldDB" id="A0ABC8J2Z3"/>
<dbReference type="SUPFAM" id="SSF48403">
    <property type="entry name" value="Ankyrin repeat"/>
    <property type="match status" value="1"/>
</dbReference>
<feature type="transmembrane region" description="Helical" evidence="9">
    <location>
        <begin position="423"/>
        <end position="444"/>
    </location>
</feature>
<feature type="transmembrane region" description="Helical" evidence="9">
    <location>
        <begin position="398"/>
        <end position="417"/>
    </location>
</feature>
<evidence type="ECO:0000256" key="4">
    <source>
        <dbReference type="ARBA" id="ARBA00022989"/>
    </source>
</evidence>
<evidence type="ECO:0000256" key="5">
    <source>
        <dbReference type="ARBA" id="ARBA00023043"/>
    </source>
</evidence>
<dbReference type="InterPro" id="IPR026961">
    <property type="entry name" value="PGG_dom"/>
</dbReference>
<evidence type="ECO:0000256" key="7">
    <source>
        <dbReference type="PROSITE-ProRule" id="PRU00023"/>
    </source>
</evidence>
<dbReference type="Pfam" id="PF12796">
    <property type="entry name" value="Ank_2"/>
    <property type="match status" value="2"/>
</dbReference>
<keyword evidence="12" id="KW-1185">Reference proteome</keyword>
<keyword evidence="6 9" id="KW-0472">Membrane</keyword>
<evidence type="ECO:0000313" key="12">
    <source>
        <dbReference type="Proteomes" id="UP001642260"/>
    </source>
</evidence>
<feature type="repeat" description="ANK" evidence="7">
    <location>
        <begin position="139"/>
        <end position="161"/>
    </location>
</feature>
<dbReference type="Pfam" id="PF13962">
    <property type="entry name" value="PGG"/>
    <property type="match status" value="1"/>
</dbReference>
<evidence type="ECO:0000256" key="2">
    <source>
        <dbReference type="ARBA" id="ARBA00022692"/>
    </source>
</evidence>
<dbReference type="EMBL" id="CAKOAT010055711">
    <property type="protein sequence ID" value="CAH8301639.1"/>
    <property type="molecule type" value="Genomic_DNA"/>
</dbReference>
<evidence type="ECO:0000256" key="9">
    <source>
        <dbReference type="SAM" id="Phobius"/>
    </source>
</evidence>
<comment type="subcellular location">
    <subcellularLocation>
        <location evidence="1">Membrane</location>
        <topology evidence="1">Multi-pass membrane protein</topology>
    </subcellularLocation>
</comment>
<feature type="repeat" description="ANK" evidence="7">
    <location>
        <begin position="69"/>
        <end position="94"/>
    </location>
</feature>
<evidence type="ECO:0000256" key="8">
    <source>
        <dbReference type="SAM" id="MobiDB-lite"/>
    </source>
</evidence>
<evidence type="ECO:0000256" key="3">
    <source>
        <dbReference type="ARBA" id="ARBA00022737"/>
    </source>
</evidence>
<protein>
    <recommendedName>
        <fullName evidence="10">PGG domain-containing protein</fullName>
    </recommendedName>
</protein>
<dbReference type="SMART" id="SM00248">
    <property type="entry name" value="ANK"/>
    <property type="match status" value="5"/>
</dbReference>
<feature type="region of interest" description="Disordered" evidence="8">
    <location>
        <begin position="318"/>
        <end position="341"/>
    </location>
</feature>
<keyword evidence="4 9" id="KW-1133">Transmembrane helix</keyword>
<feature type="transmembrane region" description="Helical" evidence="9">
    <location>
        <begin position="368"/>
        <end position="386"/>
    </location>
</feature>
<dbReference type="PANTHER" id="PTHR24186:SF38">
    <property type="entry name" value="ANKYRIN REPEAT FAMILY PROTEIN"/>
    <property type="match status" value="1"/>
</dbReference>
<keyword evidence="2 9" id="KW-0812">Transmembrane</keyword>
<dbReference type="InterPro" id="IPR036770">
    <property type="entry name" value="Ankyrin_rpt-contain_sf"/>
</dbReference>
<dbReference type="PANTHER" id="PTHR24186">
    <property type="entry name" value="PROTEIN PHOSPHATASE 1 REGULATORY SUBUNIT"/>
    <property type="match status" value="1"/>
</dbReference>
<dbReference type="Proteomes" id="UP001642260">
    <property type="component" value="Unassembled WGS sequence"/>
</dbReference>
<evidence type="ECO:0000256" key="6">
    <source>
        <dbReference type="ARBA" id="ARBA00023136"/>
    </source>
</evidence>
<accession>A0ABC8J2Z3</accession>
<keyword evidence="5 7" id="KW-0040">ANK repeat</keyword>
<gene>
    <name evidence="11" type="ORF">ERUC_LOCUS3018</name>
</gene>
<sequence>MDHRLFDAARSGDITTLQLLLQEDPLLLERFSMSSLENPLHVSAFSGQADFTAEILRHKQDLALEPNQQGFSPLHIASALGKLEVVRALLSVGSKHVLCRLKDKDESLPLHCAVQRGRIQVVKELVSSFPESLKEVNASLETPLHVAVKNNQVEATKLLLEEIKKRDMSPVIVNMENREGNTVLHLATLGKQLQASLIVEMLIGDNAILPGSVDVNRQNKNWLTPKDILDVVIETEGGSVSEMYRIVQIFQTASAKNARNERQRLKHSHPTRNPIRMIKNHINNEINNSTSEQRETLMIVATLIATLTFTGVLQPPGAFKSEDANGGSQNNNPTNTTRTSLGRTLDNIFGQRNSTAGQAIMADRRVHFTLYSAFNAIGFLVSVAMISQLTKGFPLRNWMRLCIISALSTYCLAIVYIAPDEDVFWVVVLAAALVLVLRELYFFFKSLVNGIKAATNENSSS</sequence>
<keyword evidence="3" id="KW-0677">Repeat</keyword>
<organism evidence="11 12">
    <name type="scientific">Eruca vesicaria subsp. sativa</name>
    <name type="common">Garden rocket</name>
    <name type="synonym">Eruca sativa</name>
    <dbReference type="NCBI Taxonomy" id="29727"/>
    <lineage>
        <taxon>Eukaryota</taxon>
        <taxon>Viridiplantae</taxon>
        <taxon>Streptophyta</taxon>
        <taxon>Embryophyta</taxon>
        <taxon>Tracheophyta</taxon>
        <taxon>Spermatophyta</taxon>
        <taxon>Magnoliopsida</taxon>
        <taxon>eudicotyledons</taxon>
        <taxon>Gunneridae</taxon>
        <taxon>Pentapetalae</taxon>
        <taxon>rosids</taxon>
        <taxon>malvids</taxon>
        <taxon>Brassicales</taxon>
        <taxon>Brassicaceae</taxon>
        <taxon>Brassiceae</taxon>
        <taxon>Eruca</taxon>
    </lineage>
</organism>
<evidence type="ECO:0000313" key="11">
    <source>
        <dbReference type="EMBL" id="CAH8301639.1"/>
    </source>
</evidence>
<dbReference type="PROSITE" id="PS50297">
    <property type="entry name" value="ANK_REP_REGION"/>
    <property type="match status" value="2"/>
</dbReference>
<dbReference type="PROSITE" id="PS50088">
    <property type="entry name" value="ANK_REPEAT"/>
    <property type="match status" value="2"/>
</dbReference>
<dbReference type="InterPro" id="IPR002110">
    <property type="entry name" value="Ankyrin_rpt"/>
</dbReference>
<evidence type="ECO:0000256" key="1">
    <source>
        <dbReference type="ARBA" id="ARBA00004141"/>
    </source>
</evidence>
<reference evidence="11 12" key="1">
    <citation type="submission" date="2022-03" db="EMBL/GenBank/DDBJ databases">
        <authorList>
            <person name="Macdonald S."/>
            <person name="Ahmed S."/>
            <person name="Newling K."/>
        </authorList>
    </citation>
    <scope>NUCLEOTIDE SEQUENCE [LARGE SCALE GENOMIC DNA]</scope>
</reference>
<name>A0ABC8J2Z3_ERUVS</name>
<dbReference type="GO" id="GO:0016020">
    <property type="term" value="C:membrane"/>
    <property type="evidence" value="ECO:0007669"/>
    <property type="project" value="UniProtKB-SubCell"/>
</dbReference>
<dbReference type="Gene3D" id="1.25.40.20">
    <property type="entry name" value="Ankyrin repeat-containing domain"/>
    <property type="match status" value="1"/>
</dbReference>
<feature type="compositionally biased region" description="Polar residues" evidence="8">
    <location>
        <begin position="326"/>
        <end position="341"/>
    </location>
</feature>